<keyword evidence="1" id="KW-0812">Transmembrane</keyword>
<comment type="caution">
    <text evidence="2">The sequence shown here is derived from an EMBL/GenBank/DDBJ whole genome shotgun (WGS) entry which is preliminary data.</text>
</comment>
<sequence>MIWIGTMYVIIILFDWFGQRKKQVRLKPRLLVLLISLCFFACAEVLYLLKERWNVPMFIQYVRVSIQNWIFG</sequence>
<keyword evidence="3" id="KW-1185">Reference proteome</keyword>
<evidence type="ECO:0000256" key="1">
    <source>
        <dbReference type="SAM" id="Phobius"/>
    </source>
</evidence>
<dbReference type="Proteomes" id="UP000267017">
    <property type="component" value="Unassembled WGS sequence"/>
</dbReference>
<reference evidence="2 3" key="1">
    <citation type="submission" date="2018-11" db="EMBL/GenBank/DDBJ databases">
        <title>Genome sequencing of Paenibacillus sp. KCOM 3021 (= ChDC PVNT-B20).</title>
        <authorList>
            <person name="Kook J.-K."/>
            <person name="Park S.-N."/>
            <person name="Lim Y.K."/>
        </authorList>
    </citation>
    <scope>NUCLEOTIDE SEQUENCE [LARGE SCALE GENOMIC DNA]</scope>
    <source>
        <strain evidence="2 3">KCOM 3021</strain>
    </source>
</reference>
<accession>A0A3P3U999</accession>
<dbReference type="EMBL" id="RRCN01000001">
    <property type="protein sequence ID" value="RRJ66198.1"/>
    <property type="molecule type" value="Genomic_DNA"/>
</dbReference>
<name>A0A3P3U999_9BACL</name>
<keyword evidence="1" id="KW-0472">Membrane</keyword>
<dbReference type="RefSeq" id="WP_128633988.1">
    <property type="nucleotide sequence ID" value="NZ_RRCN01000001.1"/>
</dbReference>
<proteinExistence type="predicted"/>
<dbReference type="OrthoDB" id="2643451at2"/>
<evidence type="ECO:0000313" key="2">
    <source>
        <dbReference type="EMBL" id="RRJ66198.1"/>
    </source>
</evidence>
<organism evidence="2 3">
    <name type="scientific">Paenibacillus oralis</name>
    <dbReference type="NCBI Taxonomy" id="2490856"/>
    <lineage>
        <taxon>Bacteria</taxon>
        <taxon>Bacillati</taxon>
        <taxon>Bacillota</taxon>
        <taxon>Bacilli</taxon>
        <taxon>Bacillales</taxon>
        <taxon>Paenibacillaceae</taxon>
        <taxon>Paenibacillus</taxon>
    </lineage>
</organism>
<gene>
    <name evidence="2" type="ORF">EHV15_27235</name>
</gene>
<protein>
    <submittedName>
        <fullName evidence="2">Uncharacterized protein</fullName>
    </submittedName>
</protein>
<evidence type="ECO:0000313" key="3">
    <source>
        <dbReference type="Proteomes" id="UP000267017"/>
    </source>
</evidence>
<keyword evidence="1" id="KW-1133">Transmembrane helix</keyword>
<feature type="transmembrane region" description="Helical" evidence="1">
    <location>
        <begin position="30"/>
        <end position="49"/>
    </location>
</feature>
<dbReference type="AlphaFoldDB" id="A0A3P3U999"/>